<feature type="compositionally biased region" description="Acidic residues" evidence="27">
    <location>
        <begin position="786"/>
        <end position="804"/>
    </location>
</feature>
<comment type="similarity">
    <text evidence="5">In the N-terminal section; belongs to the glycosyltransferase 51 family.</text>
</comment>
<feature type="compositionally biased region" description="Basic and acidic residues" evidence="27">
    <location>
        <begin position="806"/>
        <end position="815"/>
    </location>
</feature>
<feature type="domain" description="Penicillin-binding protein transpeptidase" evidence="29">
    <location>
        <begin position="435"/>
        <end position="709"/>
    </location>
</feature>
<dbReference type="Pfam" id="PF00905">
    <property type="entry name" value="Transpeptidase"/>
    <property type="match status" value="1"/>
</dbReference>
<evidence type="ECO:0000256" key="10">
    <source>
        <dbReference type="ARBA" id="ARBA00022645"/>
    </source>
</evidence>
<keyword evidence="19" id="KW-1133">Transmembrane helix</keyword>
<dbReference type="Pfam" id="PF17092">
    <property type="entry name" value="PCB_OB"/>
    <property type="match status" value="1"/>
</dbReference>
<evidence type="ECO:0000259" key="31">
    <source>
        <dbReference type="Pfam" id="PF17092"/>
    </source>
</evidence>
<dbReference type="RefSeq" id="WP_219936757.1">
    <property type="nucleotide sequence ID" value="NZ_JAGFNY010000004.1"/>
</dbReference>
<feature type="domain" description="Penicillin-binding protein OB-like" evidence="31">
    <location>
        <begin position="318"/>
        <end position="430"/>
    </location>
</feature>
<organism evidence="32 33">
    <name type="scientific">Succinivibrio faecicola</name>
    <dbReference type="NCBI Taxonomy" id="2820300"/>
    <lineage>
        <taxon>Bacteria</taxon>
        <taxon>Pseudomonadati</taxon>
        <taxon>Pseudomonadota</taxon>
        <taxon>Gammaproteobacteria</taxon>
        <taxon>Aeromonadales</taxon>
        <taxon>Succinivibrionaceae</taxon>
        <taxon>Succinivibrio</taxon>
    </lineage>
</organism>
<keyword evidence="20" id="KW-0472">Membrane</keyword>
<dbReference type="InterPro" id="IPR036950">
    <property type="entry name" value="PBP_transglycosylase"/>
</dbReference>
<evidence type="ECO:0000256" key="16">
    <source>
        <dbReference type="ARBA" id="ARBA00022960"/>
    </source>
</evidence>
<keyword evidence="12" id="KW-0328">Glycosyltransferase</keyword>
<dbReference type="Gene3D" id="3.40.710.10">
    <property type="entry name" value="DD-peptidase/beta-lactamase superfamily"/>
    <property type="match status" value="2"/>
</dbReference>
<keyword evidence="33" id="KW-1185">Reference proteome</keyword>
<evidence type="ECO:0000256" key="22">
    <source>
        <dbReference type="ARBA" id="ARBA00023268"/>
    </source>
</evidence>
<evidence type="ECO:0000256" key="24">
    <source>
        <dbReference type="ARBA" id="ARBA00034000"/>
    </source>
</evidence>
<comment type="catalytic activity">
    <reaction evidence="26">
        <text>[GlcNAc-(1-&gt;4)-Mur2Ac(oyl-L-Ala-gamma-D-Glu-L-Lys-D-Ala-D-Ala)](n)-di-trans,octa-cis-undecaprenyl diphosphate + beta-D-GlcNAc-(1-&gt;4)-Mur2Ac(oyl-L-Ala-gamma-D-Glu-L-Lys-D-Ala-D-Ala)-di-trans,octa-cis-undecaprenyl diphosphate = [GlcNAc-(1-&gt;4)-Mur2Ac(oyl-L-Ala-gamma-D-Glu-L-Lys-D-Ala-D-Ala)](n+1)-di-trans,octa-cis-undecaprenyl diphosphate + di-trans,octa-cis-undecaprenyl diphosphate + H(+)</text>
        <dbReference type="Rhea" id="RHEA:23708"/>
        <dbReference type="Rhea" id="RHEA-COMP:9602"/>
        <dbReference type="Rhea" id="RHEA-COMP:9603"/>
        <dbReference type="ChEBI" id="CHEBI:15378"/>
        <dbReference type="ChEBI" id="CHEBI:58405"/>
        <dbReference type="ChEBI" id="CHEBI:60033"/>
        <dbReference type="ChEBI" id="CHEBI:78435"/>
        <dbReference type="EC" id="2.4.99.28"/>
    </reaction>
</comment>
<keyword evidence="16" id="KW-0133">Cell shape</keyword>
<dbReference type="Gene3D" id="1.10.3810.10">
    <property type="entry name" value="Biosynthetic peptidoglycan transglycosylase-like"/>
    <property type="match status" value="1"/>
</dbReference>
<evidence type="ECO:0000256" key="25">
    <source>
        <dbReference type="ARBA" id="ARBA00044770"/>
    </source>
</evidence>
<feature type="signal peptide" evidence="28">
    <location>
        <begin position="1"/>
        <end position="25"/>
    </location>
</feature>
<comment type="pathway">
    <text evidence="3">Cell wall biogenesis; peptidoglycan biosynthesis.</text>
</comment>
<evidence type="ECO:0000259" key="29">
    <source>
        <dbReference type="Pfam" id="PF00905"/>
    </source>
</evidence>
<keyword evidence="21" id="KW-0046">Antibiotic resistance</keyword>
<reference evidence="32 33" key="1">
    <citation type="submission" date="2021-03" db="EMBL/GenBank/DDBJ databases">
        <title>Succinivibrio sp. nov. isolated from feces of cow.</title>
        <authorList>
            <person name="Choi J.-Y."/>
        </authorList>
    </citation>
    <scope>NUCLEOTIDE SEQUENCE [LARGE SCALE GENOMIC DNA]</scope>
    <source>
        <strain evidence="32 33">AGMB01872</strain>
    </source>
</reference>
<evidence type="ECO:0000256" key="7">
    <source>
        <dbReference type="ARBA" id="ARBA00018638"/>
    </source>
</evidence>
<dbReference type="EMBL" id="JAGFNY010000004">
    <property type="protein sequence ID" value="MBW7569759.1"/>
    <property type="molecule type" value="Genomic_DNA"/>
</dbReference>
<keyword evidence="22" id="KW-0511">Multifunctional enzyme</keyword>
<dbReference type="InterPro" id="IPR001460">
    <property type="entry name" value="PCN-bd_Tpept"/>
</dbReference>
<dbReference type="InterPro" id="IPR050396">
    <property type="entry name" value="Glycosyltr_51/Transpeptidase"/>
</dbReference>
<dbReference type="InterPro" id="IPR001264">
    <property type="entry name" value="Glyco_trans_51"/>
</dbReference>
<comment type="caution">
    <text evidence="32">The sequence shown here is derived from an EMBL/GenBank/DDBJ whole genome shotgun (WGS) entry which is preliminary data.</text>
</comment>
<comment type="catalytic activity">
    <reaction evidence="24">
        <text>Preferential cleavage: (Ac)2-L-Lys-D-Ala-|-D-Ala. Also transpeptidation of peptidyl-alanyl moieties that are N-acyl substituents of D-alanine.</text>
        <dbReference type="EC" id="3.4.16.4"/>
    </reaction>
</comment>
<evidence type="ECO:0000256" key="8">
    <source>
        <dbReference type="ARBA" id="ARBA00022475"/>
    </source>
</evidence>
<evidence type="ECO:0000256" key="21">
    <source>
        <dbReference type="ARBA" id="ARBA00023251"/>
    </source>
</evidence>
<feature type="chain" id="PRO_5047016568" description="Penicillin-binding protein 1A" evidence="28">
    <location>
        <begin position="26"/>
        <end position="825"/>
    </location>
</feature>
<gene>
    <name evidence="32" type="ORF">J5V48_02500</name>
</gene>
<evidence type="ECO:0000256" key="12">
    <source>
        <dbReference type="ARBA" id="ARBA00022676"/>
    </source>
</evidence>
<evidence type="ECO:0000256" key="2">
    <source>
        <dbReference type="ARBA" id="ARBA00004249"/>
    </source>
</evidence>
<keyword evidence="11" id="KW-0645">Protease</keyword>
<dbReference type="InterPro" id="IPR012338">
    <property type="entry name" value="Beta-lactam/transpept-like"/>
</dbReference>
<dbReference type="InterPro" id="IPR031376">
    <property type="entry name" value="PCB_OB"/>
</dbReference>
<dbReference type="Pfam" id="PF00912">
    <property type="entry name" value="Transgly"/>
    <property type="match status" value="1"/>
</dbReference>
<feature type="compositionally biased region" description="Polar residues" evidence="27">
    <location>
        <begin position="816"/>
        <end position="825"/>
    </location>
</feature>
<dbReference type="NCBIfam" id="TIGR02074">
    <property type="entry name" value="PBP_1a_fam"/>
    <property type="match status" value="1"/>
</dbReference>
<evidence type="ECO:0000256" key="6">
    <source>
        <dbReference type="ARBA" id="ARBA00012448"/>
    </source>
</evidence>
<dbReference type="SUPFAM" id="SSF53955">
    <property type="entry name" value="Lysozyme-like"/>
    <property type="match status" value="1"/>
</dbReference>
<evidence type="ECO:0000256" key="20">
    <source>
        <dbReference type="ARBA" id="ARBA00023136"/>
    </source>
</evidence>
<evidence type="ECO:0000256" key="14">
    <source>
        <dbReference type="ARBA" id="ARBA00022692"/>
    </source>
</evidence>
<keyword evidence="23" id="KW-0961">Cell wall biogenesis/degradation</keyword>
<evidence type="ECO:0000256" key="1">
    <source>
        <dbReference type="ARBA" id="ARBA00002624"/>
    </source>
</evidence>
<evidence type="ECO:0000256" key="17">
    <source>
        <dbReference type="ARBA" id="ARBA00022968"/>
    </source>
</evidence>
<evidence type="ECO:0000256" key="28">
    <source>
        <dbReference type="SAM" id="SignalP"/>
    </source>
</evidence>
<evidence type="ECO:0000256" key="19">
    <source>
        <dbReference type="ARBA" id="ARBA00022989"/>
    </source>
</evidence>
<evidence type="ECO:0000313" key="33">
    <source>
        <dbReference type="Proteomes" id="UP000731465"/>
    </source>
</evidence>
<evidence type="ECO:0000256" key="9">
    <source>
        <dbReference type="ARBA" id="ARBA00022519"/>
    </source>
</evidence>
<comment type="function">
    <text evidence="1">Cell wall formation. Synthesis of cross-linked peptidoglycan from the lipid intermediates. The enzyme has a penicillin-insensitive transglycosylase N-terminal domain (formation of linear glycan strands) and a penicillin-sensitive transpeptidase C-terminal domain (cross-linking of the peptide subunits).</text>
</comment>
<evidence type="ECO:0000256" key="18">
    <source>
        <dbReference type="ARBA" id="ARBA00022984"/>
    </source>
</evidence>
<keyword evidence="8" id="KW-1003">Cell membrane</keyword>
<proteinExistence type="inferred from homology"/>
<evidence type="ECO:0000256" key="27">
    <source>
        <dbReference type="SAM" id="MobiDB-lite"/>
    </source>
</evidence>
<feature type="region of interest" description="Disordered" evidence="27">
    <location>
        <begin position="784"/>
        <end position="825"/>
    </location>
</feature>
<evidence type="ECO:0000313" key="32">
    <source>
        <dbReference type="EMBL" id="MBW7569759.1"/>
    </source>
</evidence>
<evidence type="ECO:0000256" key="23">
    <source>
        <dbReference type="ARBA" id="ARBA00023316"/>
    </source>
</evidence>
<evidence type="ECO:0000256" key="3">
    <source>
        <dbReference type="ARBA" id="ARBA00004752"/>
    </source>
</evidence>
<comment type="subcellular location">
    <subcellularLocation>
        <location evidence="2">Cell inner membrane</location>
        <topology evidence="2">Single-pass type II membrane protein</topology>
    </subcellularLocation>
</comment>
<feature type="domain" description="Glycosyl transferase family 51" evidence="30">
    <location>
        <begin position="57"/>
        <end position="231"/>
    </location>
</feature>
<keyword evidence="10" id="KW-0121">Carboxypeptidase</keyword>
<keyword evidence="17" id="KW-0735">Signal-anchor</keyword>
<name>A0ABS7DFD5_9GAMM</name>
<evidence type="ECO:0000256" key="26">
    <source>
        <dbReference type="ARBA" id="ARBA00049902"/>
    </source>
</evidence>
<keyword evidence="9" id="KW-0997">Cell inner membrane</keyword>
<evidence type="ECO:0000256" key="13">
    <source>
        <dbReference type="ARBA" id="ARBA00022679"/>
    </source>
</evidence>
<evidence type="ECO:0000256" key="4">
    <source>
        <dbReference type="ARBA" id="ARBA00007090"/>
    </source>
</evidence>
<dbReference type="InterPro" id="IPR023346">
    <property type="entry name" value="Lysozyme-like_dom_sf"/>
</dbReference>
<sequence length="825" mass="91843">MLRKIINFAFWTGLFSVGASGVAGAAIYYQTLGDLPDVAKLKEVTFETPMKVYSADNKLIGEFGESKRIPVSIDQIPEKLKQAFIAIEDSRFYEHSGIDPIGIARAAIVSVSKGSAKQGASTITQQVARNFFLTREKTLKRKLKEIFISLRIEQVLTKDEIFELYLNKIALGHRSYGVAAAAQTYFGKKLDELTLGQMATIAGLPKAPSTLNPISNPKRSKERRHLVLDRMYTLGFITKDEFEKADNEPYKAEFHSSKLEGYAPYVAEKARLIALEKFGDSAYTDGIEIYTTVNTKDMQAAHDAVFKAVTEYDTRHGYRGSLDNVDLNKLKAKNEFALENYLYYKDIFHYIKPALVTNINDKEQYLSAIGRKNEEVIIKFENLKWAAPFISDKRQGPVPKRVSDVATEGDLIYYYTNATGENVLTQIPQVEALLIAINQYDGAIKAMVGGYDFAKSKLDRTSQSTRQTGSNFKPFLYSAAVAKGININTVFQDEPIKTWDPGSRTWWSPKNTPNRYDGNMTLREALARSKNVVSIRLIRRIGVHNTVEHVQKFGFNVPKSQQVESMALGSVEVTPLQLATGYAVFSNGGYKVEPYLITKIVKAGEVVYTHTPKHADPHAPDRVKNSISLEYNDVAEVADPNSYEQVLSHKNAYIVADMMSSVIYGGEGISGPYYGTGGRAYRTTGRTDLHGKTGTTNNVHDAWFSGYNGHITATAWMGFDTDRDLGYSRFTGPEGGAYSALPIFAEFIRLSQQDLEMAPLPIPEGLDKCTVSGITDWCVKGSGSLIEDDSQSDSQEQTENEQEQSEQAKPEDKIDTSNITDDNIF</sequence>
<dbReference type="PANTHER" id="PTHR32282:SF27">
    <property type="entry name" value="PENICILLIN-BINDING PROTEIN 1A"/>
    <property type="match status" value="1"/>
</dbReference>
<keyword evidence="14" id="KW-0812">Transmembrane</keyword>
<evidence type="ECO:0000256" key="11">
    <source>
        <dbReference type="ARBA" id="ARBA00022670"/>
    </source>
</evidence>
<keyword evidence="13" id="KW-0808">Transferase</keyword>
<dbReference type="SUPFAM" id="SSF56601">
    <property type="entry name" value="beta-lactamase/transpeptidase-like"/>
    <property type="match status" value="1"/>
</dbReference>
<evidence type="ECO:0000256" key="15">
    <source>
        <dbReference type="ARBA" id="ARBA00022801"/>
    </source>
</evidence>
<dbReference type="EC" id="3.4.16.4" evidence="6"/>
<dbReference type="Proteomes" id="UP000731465">
    <property type="component" value="Unassembled WGS sequence"/>
</dbReference>
<accession>A0ABS7DFD5</accession>
<evidence type="ECO:0000259" key="30">
    <source>
        <dbReference type="Pfam" id="PF00912"/>
    </source>
</evidence>
<evidence type="ECO:0000256" key="5">
    <source>
        <dbReference type="ARBA" id="ARBA00007739"/>
    </source>
</evidence>
<protein>
    <recommendedName>
        <fullName evidence="7">Penicillin-binding protein 1A</fullName>
        <ecNumber evidence="25">2.4.99.28</ecNumber>
        <ecNumber evidence="6">3.4.16.4</ecNumber>
    </recommendedName>
</protein>
<keyword evidence="15" id="KW-0378">Hydrolase</keyword>
<dbReference type="EC" id="2.4.99.28" evidence="25"/>
<dbReference type="PANTHER" id="PTHR32282">
    <property type="entry name" value="BINDING PROTEIN TRANSPEPTIDASE, PUTATIVE-RELATED"/>
    <property type="match status" value="1"/>
</dbReference>
<keyword evidence="18" id="KW-0573">Peptidoglycan synthesis</keyword>
<keyword evidence="28" id="KW-0732">Signal</keyword>
<comment type="similarity">
    <text evidence="4">In the C-terminal section; belongs to the transpeptidase family.</text>
</comment>